<dbReference type="VEuPathDB" id="FungiDB:CC1G_11576"/>
<comment type="caution">
    <text evidence="1">The sequence shown here is derived from an EMBL/GenBank/DDBJ whole genome shotgun (WGS) entry which is preliminary data.</text>
</comment>
<name>A8N9S3_COPC7</name>
<protein>
    <recommendedName>
        <fullName evidence="3">SnoaL-like domain-containing protein</fullName>
    </recommendedName>
</protein>
<dbReference type="AlphaFoldDB" id="A8N9S3"/>
<keyword evidence="2" id="KW-1185">Reference proteome</keyword>
<evidence type="ECO:0000313" key="2">
    <source>
        <dbReference type="Proteomes" id="UP000001861"/>
    </source>
</evidence>
<dbReference type="GeneID" id="6008053"/>
<dbReference type="Proteomes" id="UP000001861">
    <property type="component" value="Unassembled WGS sequence"/>
</dbReference>
<dbReference type="SUPFAM" id="SSF54427">
    <property type="entry name" value="NTF2-like"/>
    <property type="match status" value="1"/>
</dbReference>
<dbReference type="Gene3D" id="3.10.450.50">
    <property type="match status" value="1"/>
</dbReference>
<dbReference type="HOGENOM" id="CLU_141130_0_0_1"/>
<dbReference type="InParanoid" id="A8N9S3"/>
<evidence type="ECO:0008006" key="3">
    <source>
        <dbReference type="Google" id="ProtNLM"/>
    </source>
</evidence>
<accession>A8N9S3</accession>
<evidence type="ECO:0000313" key="1">
    <source>
        <dbReference type="EMBL" id="EAU90252.2"/>
    </source>
</evidence>
<proteinExistence type="predicted"/>
<organism evidence="1 2">
    <name type="scientific">Coprinopsis cinerea (strain Okayama-7 / 130 / ATCC MYA-4618 / FGSC 9003)</name>
    <name type="common">Inky cap fungus</name>
    <name type="synonym">Hormographiella aspergillata</name>
    <dbReference type="NCBI Taxonomy" id="240176"/>
    <lineage>
        <taxon>Eukaryota</taxon>
        <taxon>Fungi</taxon>
        <taxon>Dikarya</taxon>
        <taxon>Basidiomycota</taxon>
        <taxon>Agaricomycotina</taxon>
        <taxon>Agaricomycetes</taxon>
        <taxon>Agaricomycetidae</taxon>
        <taxon>Agaricales</taxon>
        <taxon>Agaricineae</taxon>
        <taxon>Psathyrellaceae</taxon>
        <taxon>Coprinopsis</taxon>
    </lineage>
</organism>
<reference evidence="1 2" key="1">
    <citation type="journal article" date="2010" name="Proc. Natl. Acad. Sci. U.S.A.">
        <title>Insights into evolution of multicellular fungi from the assembled chromosomes of the mushroom Coprinopsis cinerea (Coprinus cinereus).</title>
        <authorList>
            <person name="Stajich J.E."/>
            <person name="Wilke S.K."/>
            <person name="Ahren D."/>
            <person name="Au C.H."/>
            <person name="Birren B.W."/>
            <person name="Borodovsky M."/>
            <person name="Burns C."/>
            <person name="Canback B."/>
            <person name="Casselton L.A."/>
            <person name="Cheng C.K."/>
            <person name="Deng J."/>
            <person name="Dietrich F.S."/>
            <person name="Fargo D.C."/>
            <person name="Farman M.L."/>
            <person name="Gathman A.C."/>
            <person name="Goldberg J."/>
            <person name="Guigo R."/>
            <person name="Hoegger P.J."/>
            <person name="Hooker J.B."/>
            <person name="Huggins A."/>
            <person name="James T.Y."/>
            <person name="Kamada T."/>
            <person name="Kilaru S."/>
            <person name="Kodira C."/>
            <person name="Kues U."/>
            <person name="Kupfer D."/>
            <person name="Kwan H.S."/>
            <person name="Lomsadze A."/>
            <person name="Li W."/>
            <person name="Lilly W.W."/>
            <person name="Ma L.J."/>
            <person name="Mackey A.J."/>
            <person name="Manning G."/>
            <person name="Martin F."/>
            <person name="Muraguchi H."/>
            <person name="Natvig D.O."/>
            <person name="Palmerini H."/>
            <person name="Ramesh M.A."/>
            <person name="Rehmeyer C.J."/>
            <person name="Roe B.A."/>
            <person name="Shenoy N."/>
            <person name="Stanke M."/>
            <person name="Ter-Hovhannisyan V."/>
            <person name="Tunlid A."/>
            <person name="Velagapudi R."/>
            <person name="Vision T.J."/>
            <person name="Zeng Q."/>
            <person name="Zolan M.E."/>
            <person name="Pukkila P.J."/>
        </authorList>
    </citation>
    <scope>NUCLEOTIDE SEQUENCE [LARGE SCALE GENOMIC DNA]</scope>
    <source>
        <strain evidence="2">Okayama-7 / 130 / ATCC MYA-4618 / FGSC 9003</strain>
    </source>
</reference>
<sequence length="158" mass="17409">MKLLLDALEIPPSLSQVDLDMSKAWIETALNAIEGQDPKAMELFFEDTATMDLPGLPRIEGLEAIKQFYVWIIRSIVQMAIVVRSAKISPTGLAMDIEVKFDFKDTDSVVVVSTFDTKKDLLGKVKYGKAVGGELMPLWAKCEEVSGPFPAQAAKTMN</sequence>
<dbReference type="EMBL" id="AACS02000007">
    <property type="protein sequence ID" value="EAU90252.2"/>
    <property type="molecule type" value="Genomic_DNA"/>
</dbReference>
<dbReference type="KEGG" id="cci:CC1G_11576"/>
<dbReference type="InterPro" id="IPR032710">
    <property type="entry name" value="NTF2-like_dom_sf"/>
</dbReference>
<dbReference type="RefSeq" id="XP_001831579.2">
    <property type="nucleotide sequence ID" value="XM_001831527.2"/>
</dbReference>
<gene>
    <name evidence="1" type="ORF">CC1G_11576</name>
</gene>